<dbReference type="Proteomes" id="UP000078595">
    <property type="component" value="Chromosome 3"/>
</dbReference>
<dbReference type="GeneID" id="28966455"/>
<dbReference type="InterPro" id="IPR046347">
    <property type="entry name" value="bZIP_sf"/>
</dbReference>
<comment type="subcellular location">
    <subcellularLocation>
        <location evidence="1">Membrane</location>
        <topology evidence="1">Single-pass membrane protein</topology>
    </subcellularLocation>
</comment>
<evidence type="ECO:0000313" key="10">
    <source>
        <dbReference type="EMBL" id="WWC60176.1"/>
    </source>
</evidence>
<feature type="compositionally biased region" description="Low complexity" evidence="7">
    <location>
        <begin position="205"/>
        <end position="220"/>
    </location>
</feature>
<keyword evidence="4" id="KW-0804">Transcription</keyword>
<evidence type="ECO:0000313" key="9">
    <source>
        <dbReference type="EMBL" id="OBR86742.1"/>
    </source>
</evidence>
<keyword evidence="5" id="KW-0539">Nucleus</keyword>
<gene>
    <name evidence="9" type="ORF">I303_02756</name>
    <name evidence="10" type="ORF">I303_102741</name>
</gene>
<organism evidence="9">
    <name type="scientific">Kwoniella dejecticola CBS 10117</name>
    <dbReference type="NCBI Taxonomy" id="1296121"/>
    <lineage>
        <taxon>Eukaryota</taxon>
        <taxon>Fungi</taxon>
        <taxon>Dikarya</taxon>
        <taxon>Basidiomycota</taxon>
        <taxon>Agaricomycotina</taxon>
        <taxon>Tremellomycetes</taxon>
        <taxon>Tremellales</taxon>
        <taxon>Cryptococcaceae</taxon>
        <taxon>Kwoniella</taxon>
    </lineage>
</organism>
<feature type="compositionally biased region" description="Basic residues" evidence="7">
    <location>
        <begin position="233"/>
        <end position="247"/>
    </location>
</feature>
<dbReference type="KEGG" id="kdj:28966455"/>
<evidence type="ECO:0000256" key="3">
    <source>
        <dbReference type="ARBA" id="ARBA00023125"/>
    </source>
</evidence>
<dbReference type="PANTHER" id="PTHR46164:SF3">
    <property type="entry name" value="ATF6, ISOFORM C"/>
    <property type="match status" value="1"/>
</dbReference>
<evidence type="ECO:0000313" key="11">
    <source>
        <dbReference type="Proteomes" id="UP000078595"/>
    </source>
</evidence>
<dbReference type="OrthoDB" id="5571888at2759"/>
<keyword evidence="11" id="KW-1185">Reference proteome</keyword>
<dbReference type="InterPro" id="IPR051882">
    <property type="entry name" value="ATF_bZIP_TF"/>
</dbReference>
<dbReference type="GO" id="GO:0031640">
    <property type="term" value="P:killing of cells of another organism"/>
    <property type="evidence" value="ECO:0007669"/>
    <property type="project" value="InterPro"/>
</dbReference>
<dbReference type="GO" id="GO:0016020">
    <property type="term" value="C:membrane"/>
    <property type="evidence" value="ECO:0007669"/>
    <property type="project" value="UniProtKB-SubCell"/>
</dbReference>
<sequence length="364" mass="40982">MDPTPIPDEKSSMMAASWGPSWGSYLYQNFLVAGAAVPTPTLDWLNASSQPQQTSLTGVNNVSMNMNNVNSSAVDYFGLPATTINVNTSGTEWADTSAPAIKTEVDDSSFYNQQQQQQQQRQMQQQQRQQQQQQQQQQAQAGPSSFYPQFYFPQTGGINTSLLTQTQTQNQVQDYSPHSTIDSVFPSLSSTSHRTSTDSVHIVDSSLTRSPSPISSLVVSPHESPALRSVKIKIKGRPRRGGKKRSHSILSDSDASHTHDEHDHDHDHENEHEPEVPEGVERDGMIWGMKVEDYRALSARERKRVRNRISARTFRAKRKEHLTSLEHDLGAKDLQIKIANDEANRLRKEVADLKRKLAKYEKQY</sequence>
<dbReference type="EMBL" id="KI894029">
    <property type="protein sequence ID" value="OBR86742.1"/>
    <property type="molecule type" value="Genomic_DNA"/>
</dbReference>
<evidence type="ECO:0000256" key="4">
    <source>
        <dbReference type="ARBA" id="ARBA00023163"/>
    </source>
</evidence>
<evidence type="ECO:0000256" key="1">
    <source>
        <dbReference type="ARBA" id="ARBA00004167"/>
    </source>
</evidence>
<dbReference type="InterPro" id="IPR014739">
    <property type="entry name" value="Channel_colicin_N_sf"/>
</dbReference>
<feature type="compositionally biased region" description="Basic and acidic residues" evidence="7">
    <location>
        <begin position="254"/>
        <end position="282"/>
    </location>
</feature>
<evidence type="ECO:0000256" key="2">
    <source>
        <dbReference type="ARBA" id="ARBA00023015"/>
    </source>
</evidence>
<dbReference type="EMBL" id="CP144532">
    <property type="protein sequence ID" value="WWC60176.1"/>
    <property type="molecule type" value="Genomic_DNA"/>
</dbReference>
<feature type="region of interest" description="Disordered" evidence="7">
    <location>
        <begin position="233"/>
        <end position="282"/>
    </location>
</feature>
<dbReference type="VEuPathDB" id="FungiDB:I303_02756"/>
<feature type="coiled-coil region" evidence="6">
    <location>
        <begin position="336"/>
        <end position="363"/>
    </location>
</feature>
<dbReference type="GO" id="GO:0000978">
    <property type="term" value="F:RNA polymerase II cis-regulatory region sequence-specific DNA binding"/>
    <property type="evidence" value="ECO:0007669"/>
    <property type="project" value="TreeGrafter"/>
</dbReference>
<dbReference type="GO" id="GO:0050829">
    <property type="term" value="P:defense response to Gram-negative bacterium"/>
    <property type="evidence" value="ECO:0007669"/>
    <property type="project" value="InterPro"/>
</dbReference>
<evidence type="ECO:0000256" key="5">
    <source>
        <dbReference type="ARBA" id="ARBA00023242"/>
    </source>
</evidence>
<dbReference type="GO" id="GO:0030968">
    <property type="term" value="P:endoplasmic reticulum unfolded protein response"/>
    <property type="evidence" value="ECO:0007669"/>
    <property type="project" value="TreeGrafter"/>
</dbReference>
<accession>A0A1A6A9K1</accession>
<keyword evidence="6" id="KW-0175">Coiled coil</keyword>
<dbReference type="GO" id="GO:0140911">
    <property type="term" value="F:pore-forming activity"/>
    <property type="evidence" value="ECO:0007669"/>
    <property type="project" value="InterPro"/>
</dbReference>
<feature type="compositionally biased region" description="Low complexity" evidence="7">
    <location>
        <begin position="113"/>
        <end position="141"/>
    </location>
</feature>
<feature type="region of interest" description="Disordered" evidence="7">
    <location>
        <begin position="186"/>
        <end position="220"/>
    </location>
</feature>
<reference evidence="10" key="2">
    <citation type="submission" date="2013-07" db="EMBL/GenBank/DDBJ databases">
        <authorList>
            <consortium name="The Broad Institute Genome Sequencing Platform"/>
            <person name="Cuomo C."/>
            <person name="Litvintseva A."/>
            <person name="Chen Y."/>
            <person name="Heitman J."/>
            <person name="Sun S."/>
            <person name="Springer D."/>
            <person name="Dromer F."/>
            <person name="Young S.K."/>
            <person name="Zeng Q."/>
            <person name="Gargeya S."/>
            <person name="Fitzgerald M."/>
            <person name="Abouelleil A."/>
            <person name="Alvarado L."/>
            <person name="Berlin A.M."/>
            <person name="Chapman S.B."/>
            <person name="Dewar J."/>
            <person name="Goldberg J."/>
            <person name="Griggs A."/>
            <person name="Gujja S."/>
            <person name="Hansen M."/>
            <person name="Howarth C."/>
            <person name="Imamovic A."/>
            <person name="Larimer J."/>
            <person name="McCowan C."/>
            <person name="Murphy C."/>
            <person name="Pearson M."/>
            <person name="Priest M."/>
            <person name="Roberts A."/>
            <person name="Saif S."/>
            <person name="Shea T."/>
            <person name="Sykes S."/>
            <person name="Wortman J."/>
            <person name="Nusbaum C."/>
            <person name="Birren B."/>
        </authorList>
    </citation>
    <scope>NUCLEOTIDE SEQUENCE</scope>
    <source>
        <strain evidence="10">CBS 10117</strain>
    </source>
</reference>
<dbReference type="RefSeq" id="XP_018264584.1">
    <property type="nucleotide sequence ID" value="XM_018406090.1"/>
</dbReference>
<dbReference type="PROSITE" id="PS00036">
    <property type="entry name" value="BZIP_BASIC"/>
    <property type="match status" value="1"/>
</dbReference>
<dbReference type="GO" id="GO:0000981">
    <property type="term" value="F:DNA-binding transcription factor activity, RNA polymerase II-specific"/>
    <property type="evidence" value="ECO:0007669"/>
    <property type="project" value="TreeGrafter"/>
</dbReference>
<dbReference type="STRING" id="1296121.A0A1A6A9K1"/>
<dbReference type="GO" id="GO:0005634">
    <property type="term" value="C:nucleus"/>
    <property type="evidence" value="ECO:0007669"/>
    <property type="project" value="TreeGrafter"/>
</dbReference>
<dbReference type="SUPFAM" id="SSF57959">
    <property type="entry name" value="Leucine zipper domain"/>
    <property type="match status" value="1"/>
</dbReference>
<protein>
    <recommendedName>
        <fullName evidence="8">BZIP domain-containing protein</fullName>
    </recommendedName>
</protein>
<reference evidence="9" key="1">
    <citation type="submission" date="2013-07" db="EMBL/GenBank/DDBJ databases">
        <title>The Genome Sequence of Cryptococcus dejecticola CBS10117.</title>
        <authorList>
            <consortium name="The Broad Institute Genome Sequencing Platform"/>
            <person name="Cuomo C."/>
            <person name="Litvintseva A."/>
            <person name="Chen Y."/>
            <person name="Heitman J."/>
            <person name="Sun S."/>
            <person name="Springer D."/>
            <person name="Dromer F."/>
            <person name="Young S.K."/>
            <person name="Zeng Q."/>
            <person name="Gargeya S."/>
            <person name="Fitzgerald M."/>
            <person name="Abouelleil A."/>
            <person name="Alvarado L."/>
            <person name="Berlin A.M."/>
            <person name="Chapman S.B."/>
            <person name="Dewar J."/>
            <person name="Goldberg J."/>
            <person name="Griggs A."/>
            <person name="Gujja S."/>
            <person name="Hansen M."/>
            <person name="Howarth C."/>
            <person name="Imamovic A."/>
            <person name="Larimer J."/>
            <person name="McCowan C."/>
            <person name="Murphy C."/>
            <person name="Pearson M."/>
            <person name="Priest M."/>
            <person name="Roberts A."/>
            <person name="Saif S."/>
            <person name="Shea T."/>
            <person name="Sykes S."/>
            <person name="Wortman J."/>
            <person name="Nusbaum C."/>
            <person name="Birren B."/>
        </authorList>
    </citation>
    <scope>NUCLEOTIDE SEQUENCE [LARGE SCALE GENOMIC DNA]</scope>
    <source>
        <strain evidence="9">CBS 10117</strain>
    </source>
</reference>
<dbReference type="Gene3D" id="1.20.5.170">
    <property type="match status" value="1"/>
</dbReference>
<dbReference type="AlphaFoldDB" id="A0A1A6A9K1"/>
<dbReference type="PANTHER" id="PTHR46164">
    <property type="entry name" value="ATF6, ISOFORM C"/>
    <property type="match status" value="1"/>
</dbReference>
<evidence type="ECO:0000256" key="6">
    <source>
        <dbReference type="SAM" id="Coils"/>
    </source>
</evidence>
<dbReference type="CDD" id="cd14810">
    <property type="entry name" value="bZIP_u1"/>
    <property type="match status" value="1"/>
</dbReference>
<dbReference type="InterPro" id="IPR004827">
    <property type="entry name" value="bZIP"/>
</dbReference>
<feature type="region of interest" description="Disordered" evidence="7">
    <location>
        <begin position="108"/>
        <end position="150"/>
    </location>
</feature>
<name>A0A1A6A9K1_9TREE</name>
<keyword evidence="2" id="KW-0805">Transcription regulation</keyword>
<dbReference type="SUPFAM" id="SSF58096">
    <property type="entry name" value="Colicin Ia, N-terminal domain"/>
    <property type="match status" value="1"/>
</dbReference>
<feature type="domain" description="BZIP" evidence="8">
    <location>
        <begin position="300"/>
        <end position="360"/>
    </location>
</feature>
<keyword evidence="3" id="KW-0238">DNA-binding</keyword>
<feature type="compositionally biased region" description="Polar residues" evidence="7">
    <location>
        <begin position="186"/>
        <end position="199"/>
    </location>
</feature>
<reference evidence="10" key="3">
    <citation type="submission" date="2024-02" db="EMBL/GenBank/DDBJ databases">
        <title>Comparative genomics of Cryptococcus and Kwoniella reveals pathogenesis evolution and contrasting modes of karyotype evolution via chromosome fusion or intercentromeric recombination.</title>
        <authorList>
            <person name="Coelho M.A."/>
            <person name="David-Palma M."/>
            <person name="Shea T."/>
            <person name="Bowers K."/>
            <person name="McGinley-Smith S."/>
            <person name="Mohammad A.W."/>
            <person name="Gnirke A."/>
            <person name="Yurkov A.M."/>
            <person name="Nowrousian M."/>
            <person name="Sun S."/>
            <person name="Cuomo C.A."/>
            <person name="Heitman J."/>
        </authorList>
    </citation>
    <scope>NUCLEOTIDE SEQUENCE</scope>
    <source>
        <strain evidence="10">CBS 10117</strain>
    </source>
</reference>
<evidence type="ECO:0000256" key="7">
    <source>
        <dbReference type="SAM" id="MobiDB-lite"/>
    </source>
</evidence>
<evidence type="ECO:0000259" key="8">
    <source>
        <dbReference type="PROSITE" id="PS50217"/>
    </source>
</evidence>
<proteinExistence type="predicted"/>
<dbReference type="PROSITE" id="PS50217">
    <property type="entry name" value="BZIP"/>
    <property type="match status" value="1"/>
</dbReference>